<protein>
    <submittedName>
        <fullName evidence="1">Uncharacterized protein</fullName>
    </submittedName>
</protein>
<proteinExistence type="predicted"/>
<accession>A0ACB8YE37</accession>
<gene>
    <name evidence="1" type="ORF">L1987_84213</name>
</gene>
<reference evidence="2" key="1">
    <citation type="journal article" date="2022" name="Mol. Ecol. Resour.">
        <title>The genomes of chicory, endive, great burdock and yacon provide insights into Asteraceae palaeo-polyploidization history and plant inulin production.</title>
        <authorList>
            <person name="Fan W."/>
            <person name="Wang S."/>
            <person name="Wang H."/>
            <person name="Wang A."/>
            <person name="Jiang F."/>
            <person name="Liu H."/>
            <person name="Zhao H."/>
            <person name="Xu D."/>
            <person name="Zhang Y."/>
        </authorList>
    </citation>
    <scope>NUCLEOTIDE SEQUENCE [LARGE SCALE GENOMIC DNA]</scope>
    <source>
        <strain evidence="2">cv. Yunnan</strain>
    </source>
</reference>
<dbReference type="EMBL" id="CM042045">
    <property type="protein sequence ID" value="KAI3683700.1"/>
    <property type="molecule type" value="Genomic_DNA"/>
</dbReference>
<organism evidence="1 2">
    <name type="scientific">Smallanthus sonchifolius</name>
    <dbReference type="NCBI Taxonomy" id="185202"/>
    <lineage>
        <taxon>Eukaryota</taxon>
        <taxon>Viridiplantae</taxon>
        <taxon>Streptophyta</taxon>
        <taxon>Embryophyta</taxon>
        <taxon>Tracheophyta</taxon>
        <taxon>Spermatophyta</taxon>
        <taxon>Magnoliopsida</taxon>
        <taxon>eudicotyledons</taxon>
        <taxon>Gunneridae</taxon>
        <taxon>Pentapetalae</taxon>
        <taxon>asterids</taxon>
        <taxon>campanulids</taxon>
        <taxon>Asterales</taxon>
        <taxon>Asteraceae</taxon>
        <taxon>Asteroideae</taxon>
        <taxon>Heliantheae alliance</taxon>
        <taxon>Millerieae</taxon>
        <taxon>Smallanthus</taxon>
    </lineage>
</organism>
<evidence type="ECO:0000313" key="2">
    <source>
        <dbReference type="Proteomes" id="UP001056120"/>
    </source>
</evidence>
<sequence length="415" mass="46433">MDDLPNDVEVPSFFICPILLEIMKDPVTLSTGITYDRDSIEKWLFSHKKGVCPVTKQVVLDIELTPNHTLRRLIQSWRTLINPSFSVEKFPTPQLPTIKTEIIKLFEDSMSPHLQINSLKRLKTIVLENEKNKRLMESVGAADCLTSILNNMNKSITSSSSAGETTGRADDALSILYHLKLSPTGLKSLFEKEVAFVETLTNLMQRTASHESRAYAVKLMNSMFEVAEPMQLTSLNPNFFLLLIQILRDQISKKATKTTLKVLINVCPWGRNQIKAVEEGVVPALIDTLLNSTGKRISEMIFVLLNQVCECAEGRAELVKHGGGLAVVSKKIFRVSSMASEKAVRILHSVTKFSGNKRVLEEMLELGVVGKLCLVLQVDCGKKMKENAREILKMHSRVWKGSSCIPYNLISSYPS</sequence>
<name>A0ACB8YE37_9ASTR</name>
<reference evidence="1 2" key="2">
    <citation type="journal article" date="2022" name="Mol. Ecol. Resour.">
        <title>The genomes of chicory, endive, great burdock and yacon provide insights into Asteraceae paleo-polyploidization history and plant inulin production.</title>
        <authorList>
            <person name="Fan W."/>
            <person name="Wang S."/>
            <person name="Wang H."/>
            <person name="Wang A."/>
            <person name="Jiang F."/>
            <person name="Liu H."/>
            <person name="Zhao H."/>
            <person name="Xu D."/>
            <person name="Zhang Y."/>
        </authorList>
    </citation>
    <scope>NUCLEOTIDE SEQUENCE [LARGE SCALE GENOMIC DNA]</scope>
    <source>
        <strain evidence="2">cv. Yunnan</strain>
        <tissue evidence="1">Leaves</tissue>
    </source>
</reference>
<evidence type="ECO:0000313" key="1">
    <source>
        <dbReference type="EMBL" id="KAI3683700.1"/>
    </source>
</evidence>
<dbReference type="Proteomes" id="UP001056120">
    <property type="component" value="Linkage Group LG28"/>
</dbReference>
<comment type="caution">
    <text evidence="1">The sequence shown here is derived from an EMBL/GenBank/DDBJ whole genome shotgun (WGS) entry which is preliminary data.</text>
</comment>
<keyword evidence="2" id="KW-1185">Reference proteome</keyword>